<dbReference type="EMBL" id="CACVKT020002884">
    <property type="protein sequence ID" value="CAC5380364.1"/>
    <property type="molecule type" value="Genomic_DNA"/>
</dbReference>
<dbReference type="AlphaFoldDB" id="A0A6J8BBY6"/>
<dbReference type="Proteomes" id="UP000507470">
    <property type="component" value="Unassembled WGS sequence"/>
</dbReference>
<gene>
    <name evidence="2" type="ORF">MCOR_16330</name>
</gene>
<evidence type="ECO:0000313" key="3">
    <source>
        <dbReference type="Proteomes" id="UP000507470"/>
    </source>
</evidence>
<protein>
    <submittedName>
        <fullName evidence="2">Uncharacterized protein</fullName>
    </submittedName>
</protein>
<feature type="region of interest" description="Disordered" evidence="1">
    <location>
        <begin position="149"/>
        <end position="175"/>
    </location>
</feature>
<proteinExistence type="predicted"/>
<evidence type="ECO:0000313" key="2">
    <source>
        <dbReference type="EMBL" id="CAC5380364.1"/>
    </source>
</evidence>
<dbReference type="OrthoDB" id="6118955at2759"/>
<sequence length="210" mass="23861">MRFQCLLGCLNQSPETIDFIILACITLHNLHRIRNPSIVRQAIDHEDEHKQLQPGEWRHGRQMVDGDHIHGRNAVTSAGVYQTDYLKNYFNSPAGSVEWQEIRILRRYNNGDSYSITSNPTNARGEEARGEEPITGSAVYHNAFPMQHARDDESAQSHNASRTNNNKDNTPGNDNRFFIGTVSKFIHNSSITSTESFWLNSQFITSSQSK</sequence>
<reference evidence="2 3" key="1">
    <citation type="submission" date="2020-06" db="EMBL/GenBank/DDBJ databases">
        <authorList>
            <person name="Li R."/>
            <person name="Bekaert M."/>
        </authorList>
    </citation>
    <scope>NUCLEOTIDE SEQUENCE [LARGE SCALE GENOMIC DNA]</scope>
    <source>
        <strain evidence="3">wild</strain>
    </source>
</reference>
<name>A0A6J8BBY6_MYTCO</name>
<feature type="compositionally biased region" description="Low complexity" evidence="1">
    <location>
        <begin position="163"/>
        <end position="175"/>
    </location>
</feature>
<accession>A0A6J8BBY6</accession>
<organism evidence="2 3">
    <name type="scientific">Mytilus coruscus</name>
    <name type="common">Sea mussel</name>
    <dbReference type="NCBI Taxonomy" id="42192"/>
    <lineage>
        <taxon>Eukaryota</taxon>
        <taxon>Metazoa</taxon>
        <taxon>Spiralia</taxon>
        <taxon>Lophotrochozoa</taxon>
        <taxon>Mollusca</taxon>
        <taxon>Bivalvia</taxon>
        <taxon>Autobranchia</taxon>
        <taxon>Pteriomorphia</taxon>
        <taxon>Mytilida</taxon>
        <taxon>Mytiloidea</taxon>
        <taxon>Mytilidae</taxon>
        <taxon>Mytilinae</taxon>
        <taxon>Mytilus</taxon>
    </lineage>
</organism>
<evidence type="ECO:0000256" key="1">
    <source>
        <dbReference type="SAM" id="MobiDB-lite"/>
    </source>
</evidence>
<keyword evidence="3" id="KW-1185">Reference proteome</keyword>